<feature type="non-terminal residue" evidence="1">
    <location>
        <position position="1"/>
    </location>
</feature>
<accession>A0A0K2UE69</accession>
<feature type="non-terminal residue" evidence="1">
    <location>
        <position position="38"/>
    </location>
</feature>
<name>A0A0K2UE69_LEPSM</name>
<dbReference type="AlphaFoldDB" id="A0A0K2UE69"/>
<organism evidence="1">
    <name type="scientific">Lepeophtheirus salmonis</name>
    <name type="common">Salmon louse</name>
    <name type="synonym">Caligus salmonis</name>
    <dbReference type="NCBI Taxonomy" id="72036"/>
    <lineage>
        <taxon>Eukaryota</taxon>
        <taxon>Metazoa</taxon>
        <taxon>Ecdysozoa</taxon>
        <taxon>Arthropoda</taxon>
        <taxon>Crustacea</taxon>
        <taxon>Multicrustacea</taxon>
        <taxon>Hexanauplia</taxon>
        <taxon>Copepoda</taxon>
        <taxon>Siphonostomatoida</taxon>
        <taxon>Caligidae</taxon>
        <taxon>Lepeophtheirus</taxon>
    </lineage>
</organism>
<sequence>KPECNPENLLRSYNLTQSRIGDQYRSSSSKCPRFSPFL</sequence>
<proteinExistence type="predicted"/>
<reference evidence="1" key="1">
    <citation type="submission" date="2014-05" db="EMBL/GenBank/DDBJ databases">
        <authorList>
            <person name="Chronopoulou M."/>
        </authorList>
    </citation>
    <scope>NUCLEOTIDE SEQUENCE</scope>
    <source>
        <tissue evidence="1">Whole organism</tissue>
    </source>
</reference>
<evidence type="ECO:0000313" key="1">
    <source>
        <dbReference type="EMBL" id="CDW36553.1"/>
    </source>
</evidence>
<protein>
    <submittedName>
        <fullName evidence="1">Uncharacterized protein</fullName>
    </submittedName>
</protein>
<dbReference type="EMBL" id="HACA01019192">
    <property type="protein sequence ID" value="CDW36553.1"/>
    <property type="molecule type" value="Transcribed_RNA"/>
</dbReference>